<evidence type="ECO:0000313" key="3">
    <source>
        <dbReference type="Proteomes" id="UP001500067"/>
    </source>
</evidence>
<comment type="caution">
    <text evidence="2">The sequence shown here is derived from an EMBL/GenBank/DDBJ whole genome shotgun (WGS) entry which is preliminary data.</text>
</comment>
<sequence>MKHRIIVLQIFITGILLLAGLAHGQEYEGHINYNPALFNTPVTASPVFAKKTSATDPLPLPFFEDFTNTGVYPDMAKWTDRNVYINNTMGFKPISRGVATFDALDQRGIPYDSFSNTTFRIADSLTSQPINLSLNVVAPGDSVYFSFFYQPQGNGFYPLPQDSLMLFFKTRFGGYVKIWSAPGSTLQPFRQVMIPITDTLYFDSFFQFAFINKAALAWADAIWNVDYIRLGAGRSAGDTVVNDLGFTAEPTFLLNDYTSIPYRQYFTNPAAERATQYICSLRNNYNMPVGVSDAYTATALPLGTLLKPATLTPVTVPANTVQQVTFPQYVTLLPLSSLGYYEKVIFQNKFFITSPAPGDPTDNDTVIRDQVFDNYLAYDDGSAEKSYYLSLYPTLPGRIAIEHHLNRADTMRGMSIYFGRQVPFAFNKGFNINVYRSLAGVNGAPADELLYTKEYCMPGYADTINNFWVYRFDDALPLPPGTFFAGIFLPAESGSDSLYLGLDVNRIGSNHTYFKVLSAWEPSLISGAIMMRPLLGQDVTGTRLPDVPAVKWSWNIYPNPARDVVRIDHEGSARATYAIMDIQGRKVAEGAVSRDMSIDISSFAPGIYFARLVSGDAIYPAIKLIKE</sequence>
<accession>A0ABP8N5K2</accession>
<dbReference type="Pfam" id="PF18962">
    <property type="entry name" value="Por_Secre_tail"/>
    <property type="match status" value="1"/>
</dbReference>
<dbReference type="NCBIfam" id="TIGR04183">
    <property type="entry name" value="Por_Secre_tail"/>
    <property type="match status" value="1"/>
</dbReference>
<keyword evidence="3" id="KW-1185">Reference proteome</keyword>
<name>A0ABP8N5K2_9BACT</name>
<dbReference type="RefSeq" id="WP_345077455.1">
    <property type="nucleotide sequence ID" value="NZ_BAABFA010000004.1"/>
</dbReference>
<proteinExistence type="predicted"/>
<dbReference type="InterPro" id="IPR026444">
    <property type="entry name" value="Secre_tail"/>
</dbReference>
<feature type="domain" description="Secretion system C-terminal sorting" evidence="1">
    <location>
        <begin position="556"/>
        <end position="616"/>
    </location>
</feature>
<evidence type="ECO:0000259" key="1">
    <source>
        <dbReference type="Pfam" id="PF18962"/>
    </source>
</evidence>
<protein>
    <recommendedName>
        <fullName evidence="1">Secretion system C-terminal sorting domain-containing protein</fullName>
    </recommendedName>
</protein>
<reference evidence="3" key="1">
    <citation type="journal article" date="2019" name="Int. J. Syst. Evol. Microbiol.">
        <title>The Global Catalogue of Microorganisms (GCM) 10K type strain sequencing project: providing services to taxonomists for standard genome sequencing and annotation.</title>
        <authorList>
            <consortium name="The Broad Institute Genomics Platform"/>
            <consortium name="The Broad Institute Genome Sequencing Center for Infectious Disease"/>
            <person name="Wu L."/>
            <person name="Ma J."/>
        </authorList>
    </citation>
    <scope>NUCLEOTIDE SEQUENCE [LARGE SCALE GENOMIC DNA]</scope>
    <source>
        <strain evidence="3">JCM 32105</strain>
    </source>
</reference>
<dbReference type="Proteomes" id="UP001500067">
    <property type="component" value="Unassembled WGS sequence"/>
</dbReference>
<dbReference type="EMBL" id="BAABFA010000004">
    <property type="protein sequence ID" value="GAA4460402.1"/>
    <property type="molecule type" value="Genomic_DNA"/>
</dbReference>
<organism evidence="2 3">
    <name type="scientific">Nemorincola caseinilytica</name>
    <dbReference type="NCBI Taxonomy" id="2054315"/>
    <lineage>
        <taxon>Bacteria</taxon>
        <taxon>Pseudomonadati</taxon>
        <taxon>Bacteroidota</taxon>
        <taxon>Chitinophagia</taxon>
        <taxon>Chitinophagales</taxon>
        <taxon>Chitinophagaceae</taxon>
        <taxon>Nemorincola</taxon>
    </lineage>
</organism>
<evidence type="ECO:0000313" key="2">
    <source>
        <dbReference type="EMBL" id="GAA4460402.1"/>
    </source>
</evidence>
<gene>
    <name evidence="2" type="ORF">GCM10023093_02970</name>
</gene>